<protein>
    <submittedName>
        <fullName evidence="2">Uncharacterized protein</fullName>
    </submittedName>
</protein>
<accession>A0A5C3Q9U5</accession>
<organism evidence="2 3">
    <name type="scientific">Pterulicium gracile</name>
    <dbReference type="NCBI Taxonomy" id="1884261"/>
    <lineage>
        <taxon>Eukaryota</taxon>
        <taxon>Fungi</taxon>
        <taxon>Dikarya</taxon>
        <taxon>Basidiomycota</taxon>
        <taxon>Agaricomycotina</taxon>
        <taxon>Agaricomycetes</taxon>
        <taxon>Agaricomycetidae</taxon>
        <taxon>Agaricales</taxon>
        <taxon>Pleurotineae</taxon>
        <taxon>Pterulaceae</taxon>
        <taxon>Pterulicium</taxon>
    </lineage>
</organism>
<evidence type="ECO:0000313" key="2">
    <source>
        <dbReference type="EMBL" id="TFK96948.1"/>
    </source>
</evidence>
<reference evidence="2 3" key="1">
    <citation type="journal article" date="2019" name="Nat. Ecol. Evol.">
        <title>Megaphylogeny resolves global patterns of mushroom evolution.</title>
        <authorList>
            <person name="Varga T."/>
            <person name="Krizsan K."/>
            <person name="Foldi C."/>
            <person name="Dima B."/>
            <person name="Sanchez-Garcia M."/>
            <person name="Sanchez-Ramirez S."/>
            <person name="Szollosi G.J."/>
            <person name="Szarkandi J.G."/>
            <person name="Papp V."/>
            <person name="Albert L."/>
            <person name="Andreopoulos W."/>
            <person name="Angelini C."/>
            <person name="Antonin V."/>
            <person name="Barry K.W."/>
            <person name="Bougher N.L."/>
            <person name="Buchanan P."/>
            <person name="Buyck B."/>
            <person name="Bense V."/>
            <person name="Catcheside P."/>
            <person name="Chovatia M."/>
            <person name="Cooper J."/>
            <person name="Damon W."/>
            <person name="Desjardin D."/>
            <person name="Finy P."/>
            <person name="Geml J."/>
            <person name="Haridas S."/>
            <person name="Hughes K."/>
            <person name="Justo A."/>
            <person name="Karasinski D."/>
            <person name="Kautmanova I."/>
            <person name="Kiss B."/>
            <person name="Kocsube S."/>
            <person name="Kotiranta H."/>
            <person name="LaButti K.M."/>
            <person name="Lechner B.E."/>
            <person name="Liimatainen K."/>
            <person name="Lipzen A."/>
            <person name="Lukacs Z."/>
            <person name="Mihaltcheva S."/>
            <person name="Morgado L.N."/>
            <person name="Niskanen T."/>
            <person name="Noordeloos M.E."/>
            <person name="Ohm R.A."/>
            <person name="Ortiz-Santana B."/>
            <person name="Ovrebo C."/>
            <person name="Racz N."/>
            <person name="Riley R."/>
            <person name="Savchenko A."/>
            <person name="Shiryaev A."/>
            <person name="Soop K."/>
            <person name="Spirin V."/>
            <person name="Szebenyi C."/>
            <person name="Tomsovsky M."/>
            <person name="Tulloss R.E."/>
            <person name="Uehling J."/>
            <person name="Grigoriev I.V."/>
            <person name="Vagvolgyi C."/>
            <person name="Papp T."/>
            <person name="Martin F.M."/>
            <person name="Miettinen O."/>
            <person name="Hibbett D.S."/>
            <person name="Nagy L.G."/>
        </authorList>
    </citation>
    <scope>NUCLEOTIDE SEQUENCE [LARGE SCALE GENOMIC DNA]</scope>
    <source>
        <strain evidence="2 3">CBS 309.79</strain>
    </source>
</reference>
<evidence type="ECO:0000313" key="3">
    <source>
        <dbReference type="Proteomes" id="UP000305067"/>
    </source>
</evidence>
<dbReference type="Proteomes" id="UP000305067">
    <property type="component" value="Unassembled WGS sequence"/>
</dbReference>
<dbReference type="EMBL" id="ML178852">
    <property type="protein sequence ID" value="TFK96948.1"/>
    <property type="molecule type" value="Genomic_DNA"/>
</dbReference>
<keyword evidence="3" id="KW-1185">Reference proteome</keyword>
<sequence length="158" mass="17268">MKFAAVALSLFTSLSLASPLFSRDCPSIPSTADDNILRQLYQISTARGVSEKVLLATFETCWIESHCNNLPCGDQDSIGVFQQRPSQGWGSYDEIMNVDYSTGKFLELCIPTAEQNPDLSAGTIAQLVQRSEFPDRYNEAEGIARGLIDRARELAGGA</sequence>
<keyword evidence="1" id="KW-0732">Signal</keyword>
<name>A0A5C3Q9U5_9AGAR</name>
<dbReference type="OrthoDB" id="3012298at2759"/>
<feature type="signal peptide" evidence="1">
    <location>
        <begin position="1"/>
        <end position="17"/>
    </location>
</feature>
<proteinExistence type="predicted"/>
<feature type="chain" id="PRO_5022950039" evidence="1">
    <location>
        <begin position="18"/>
        <end position="158"/>
    </location>
</feature>
<evidence type="ECO:0000256" key="1">
    <source>
        <dbReference type="SAM" id="SignalP"/>
    </source>
</evidence>
<dbReference type="AlphaFoldDB" id="A0A5C3Q9U5"/>
<gene>
    <name evidence="2" type="ORF">BDV98DRAFT_585935</name>
</gene>